<dbReference type="RefSeq" id="WP_125557891.1">
    <property type="nucleotide sequence ID" value="NZ_RBVX01000020.1"/>
</dbReference>
<evidence type="ECO:0008006" key="4">
    <source>
        <dbReference type="Google" id="ProtNLM"/>
    </source>
</evidence>
<evidence type="ECO:0000256" key="1">
    <source>
        <dbReference type="SAM" id="SignalP"/>
    </source>
</evidence>
<feature type="chain" id="PRO_5039519341" description="Intracellular proteinase inhibitor" evidence="1">
    <location>
        <begin position="19"/>
        <end position="135"/>
    </location>
</feature>
<protein>
    <recommendedName>
        <fullName evidence="4">Intracellular proteinase inhibitor</fullName>
    </recommendedName>
</protein>
<accession>A0A3R9QJJ7</accession>
<feature type="signal peptide" evidence="1">
    <location>
        <begin position="1"/>
        <end position="18"/>
    </location>
</feature>
<reference evidence="2 3" key="1">
    <citation type="submission" date="2018-10" db="EMBL/GenBank/DDBJ databases">
        <title>Draft genome sequence of Bacillus salarius IM0101, isolated from a hypersaline soil in Inner Mongolia, China.</title>
        <authorList>
            <person name="Yamprayoonswat W."/>
            <person name="Boonvisut S."/>
            <person name="Jumpathong W."/>
            <person name="Sittihan S."/>
            <person name="Ruangsuj P."/>
            <person name="Wanthongcharoen S."/>
            <person name="Thongpramul N."/>
            <person name="Pimmason S."/>
            <person name="Yu B."/>
            <person name="Yasawong M."/>
        </authorList>
    </citation>
    <scope>NUCLEOTIDE SEQUENCE [LARGE SCALE GENOMIC DNA]</scope>
    <source>
        <strain evidence="2 3">IM0101</strain>
    </source>
</reference>
<dbReference type="Proteomes" id="UP000275076">
    <property type="component" value="Unassembled WGS sequence"/>
</dbReference>
<evidence type="ECO:0000313" key="3">
    <source>
        <dbReference type="Proteomes" id="UP000275076"/>
    </source>
</evidence>
<evidence type="ECO:0000313" key="2">
    <source>
        <dbReference type="EMBL" id="RSL31849.1"/>
    </source>
</evidence>
<name>A0A3R9QJJ7_9BACI</name>
<dbReference type="OrthoDB" id="2947971at2"/>
<gene>
    <name evidence="2" type="ORF">D7Z54_18815</name>
</gene>
<organism evidence="2 3">
    <name type="scientific">Salibacterium salarium</name>
    <dbReference type="NCBI Taxonomy" id="284579"/>
    <lineage>
        <taxon>Bacteria</taxon>
        <taxon>Bacillati</taxon>
        <taxon>Bacillota</taxon>
        <taxon>Bacilli</taxon>
        <taxon>Bacillales</taxon>
        <taxon>Bacillaceae</taxon>
    </lineage>
</organism>
<keyword evidence="1" id="KW-0732">Signal</keyword>
<dbReference type="PROSITE" id="PS51257">
    <property type="entry name" value="PROKAR_LIPOPROTEIN"/>
    <property type="match status" value="1"/>
</dbReference>
<dbReference type="AlphaFoldDB" id="A0A3R9QJJ7"/>
<comment type="caution">
    <text evidence="2">The sequence shown here is derived from an EMBL/GenBank/DDBJ whole genome shotgun (WGS) entry which is preliminary data.</text>
</comment>
<sequence>MKRLILLLILLLSVAGCSDDEEEETADIVFGEVVEDNEIEAKNVFERGEKVNFLLESKSNLEMEEVSIQLNGMNPNSGEWEKITSNTLETNPDSKQIMNGLEGSIFEQLGSGTYQLEIKLKDETVKGDFIVEEKE</sequence>
<keyword evidence="3" id="KW-1185">Reference proteome</keyword>
<dbReference type="EMBL" id="RBVX01000020">
    <property type="protein sequence ID" value="RSL31849.1"/>
    <property type="molecule type" value="Genomic_DNA"/>
</dbReference>
<proteinExistence type="predicted"/>